<dbReference type="InterPro" id="IPR002059">
    <property type="entry name" value="CSP_DNA-bd"/>
</dbReference>
<protein>
    <submittedName>
        <fullName evidence="2">HPF/RaiA family ribosome-associated protein</fullName>
    </submittedName>
</protein>
<dbReference type="InterPro" id="IPR003489">
    <property type="entry name" value="RHF/RaiA"/>
</dbReference>
<evidence type="ECO:0000259" key="1">
    <source>
        <dbReference type="PROSITE" id="PS51857"/>
    </source>
</evidence>
<dbReference type="Gene3D" id="2.40.50.140">
    <property type="entry name" value="Nucleic acid-binding proteins"/>
    <property type="match status" value="1"/>
</dbReference>
<evidence type="ECO:0000313" key="3">
    <source>
        <dbReference type="Proteomes" id="UP000559860"/>
    </source>
</evidence>
<dbReference type="Pfam" id="PF02482">
    <property type="entry name" value="Ribosomal_S30AE"/>
    <property type="match status" value="1"/>
</dbReference>
<sequence length="189" mass="21166">MTIPVLITFRNMTPSSTLEARIREKASLLTRFEHDIQRCHVTVEIPHRHHRQGQLYRVKLVITVPGGDIVVGREGSQDHAHEDAHVAVRDAFDAAIRQLEDHVRIRGTQVKHHEPLWLEGHVARFVAEADHGFITTHDGREVYFHRHSVADDGFDRLQVGSPVHLVVSEGVNGSQASIVRVGGKSDPSS</sequence>
<dbReference type="SUPFAM" id="SSF69754">
    <property type="entry name" value="Ribosome binding protein Y (YfiA homologue)"/>
    <property type="match status" value="1"/>
</dbReference>
<organism evidence="2 3">
    <name type="scientific">Gluconacetobacter aggeris</name>
    <dbReference type="NCBI Taxonomy" id="1286186"/>
    <lineage>
        <taxon>Bacteria</taxon>
        <taxon>Pseudomonadati</taxon>
        <taxon>Pseudomonadota</taxon>
        <taxon>Alphaproteobacteria</taxon>
        <taxon>Acetobacterales</taxon>
        <taxon>Acetobacteraceae</taxon>
        <taxon>Gluconacetobacter</taxon>
    </lineage>
</organism>
<dbReference type="InterPro" id="IPR012340">
    <property type="entry name" value="NA-bd_OB-fold"/>
</dbReference>
<dbReference type="GO" id="GO:0003676">
    <property type="term" value="F:nucleic acid binding"/>
    <property type="evidence" value="ECO:0007669"/>
    <property type="project" value="InterPro"/>
</dbReference>
<dbReference type="Proteomes" id="UP000559860">
    <property type="component" value="Unassembled WGS sequence"/>
</dbReference>
<evidence type="ECO:0000313" key="2">
    <source>
        <dbReference type="EMBL" id="MBB2167478.1"/>
    </source>
</evidence>
<keyword evidence="3" id="KW-1185">Reference proteome</keyword>
<dbReference type="AlphaFoldDB" id="A0A7W4IR80"/>
<comment type="caution">
    <text evidence="2">The sequence shown here is derived from an EMBL/GenBank/DDBJ whole genome shotgun (WGS) entry which is preliminary data.</text>
</comment>
<proteinExistence type="predicted"/>
<dbReference type="Gene3D" id="3.30.160.100">
    <property type="entry name" value="Ribosome hibernation promotion factor-like"/>
    <property type="match status" value="1"/>
</dbReference>
<dbReference type="Pfam" id="PF00313">
    <property type="entry name" value="CSD"/>
    <property type="match status" value="1"/>
</dbReference>
<name>A0A7W4IR80_9PROT</name>
<dbReference type="CDD" id="cd00552">
    <property type="entry name" value="RaiA"/>
    <property type="match status" value="1"/>
</dbReference>
<accession>A0A7W4IR80</accession>
<reference evidence="2 3" key="1">
    <citation type="submission" date="2020-04" db="EMBL/GenBank/DDBJ databases">
        <title>Description of novel Gluconacetobacter.</title>
        <authorList>
            <person name="Sombolestani A."/>
        </authorList>
    </citation>
    <scope>NUCLEOTIDE SEQUENCE [LARGE SCALE GENOMIC DNA]</scope>
    <source>
        <strain evidence="2 3">LMG 27801</strain>
    </source>
</reference>
<gene>
    <name evidence="2" type="ORF">HLH36_03765</name>
</gene>
<dbReference type="EMBL" id="JABEQD010000002">
    <property type="protein sequence ID" value="MBB2167478.1"/>
    <property type="molecule type" value="Genomic_DNA"/>
</dbReference>
<dbReference type="SUPFAM" id="SSF50249">
    <property type="entry name" value="Nucleic acid-binding proteins"/>
    <property type="match status" value="1"/>
</dbReference>
<feature type="domain" description="CSD" evidence="1">
    <location>
        <begin position="117"/>
        <end position="181"/>
    </location>
</feature>
<dbReference type="PROSITE" id="PS51857">
    <property type="entry name" value="CSD_2"/>
    <property type="match status" value="1"/>
</dbReference>
<dbReference type="RefSeq" id="WP_182985127.1">
    <property type="nucleotide sequence ID" value="NZ_JABEQD010000002.1"/>
</dbReference>
<dbReference type="InterPro" id="IPR036567">
    <property type="entry name" value="RHF-like"/>
</dbReference>